<sequence length="163" mass="16857">MSTRPIIRTLALLAVLSPSAVLAAQATGTLSVSATVLSTCTVTSLPLAFGNYTPSAGDLAATTTVSVLCTLGTPYKVRLGTGQNSSNVTTRKMKIAAGSETLSYALYRDASRTQNWGETDGTDTIDDTGTGLLKAHTVYGVIPGNQFVPAGVYSDSVTITVNY</sequence>
<dbReference type="AlphaFoldDB" id="A0A1I2JMV3"/>
<name>A0A1I2JMV3_9GAMM</name>
<feature type="signal peptide" evidence="1">
    <location>
        <begin position="1"/>
        <end position="23"/>
    </location>
</feature>
<keyword evidence="3" id="KW-0946">Virion</keyword>
<feature type="chain" id="PRO_5011761722" evidence="1">
    <location>
        <begin position="24"/>
        <end position="163"/>
    </location>
</feature>
<feature type="domain" description="Spore coat protein U/FanG" evidence="2">
    <location>
        <begin position="26"/>
        <end position="160"/>
    </location>
</feature>
<accession>A0A1I2JMV3</accession>
<dbReference type="PANTHER" id="PTHR37089:SF4">
    <property type="entry name" value="EXPORTED PROTEIN"/>
    <property type="match status" value="1"/>
</dbReference>
<protein>
    <submittedName>
        <fullName evidence="3">Spore coat protein U (SCPU) domain-containing protein</fullName>
    </submittedName>
</protein>
<organism evidence="3 4">
    <name type="scientific">Fontimonas thermophila</name>
    <dbReference type="NCBI Taxonomy" id="1076937"/>
    <lineage>
        <taxon>Bacteria</taxon>
        <taxon>Pseudomonadati</taxon>
        <taxon>Pseudomonadota</taxon>
        <taxon>Gammaproteobacteria</taxon>
        <taxon>Nevskiales</taxon>
        <taxon>Nevskiaceae</taxon>
        <taxon>Fontimonas</taxon>
    </lineage>
</organism>
<dbReference type="SMART" id="SM00972">
    <property type="entry name" value="SCPU"/>
    <property type="match status" value="1"/>
</dbReference>
<dbReference type="InterPro" id="IPR053167">
    <property type="entry name" value="Spore_coat_component"/>
</dbReference>
<evidence type="ECO:0000313" key="3">
    <source>
        <dbReference type="EMBL" id="SFF55569.1"/>
    </source>
</evidence>
<proteinExistence type="predicted"/>
<dbReference type="PANTHER" id="PTHR37089">
    <property type="entry name" value="PROTEIN U-RELATED"/>
    <property type="match status" value="1"/>
</dbReference>
<dbReference type="Proteomes" id="UP000199771">
    <property type="component" value="Unassembled WGS sequence"/>
</dbReference>
<gene>
    <name evidence="3" type="ORF">SAMN04488120_108106</name>
</gene>
<dbReference type="RefSeq" id="WP_091534170.1">
    <property type="nucleotide sequence ID" value="NZ_FOOC01000008.1"/>
</dbReference>
<keyword evidence="1" id="KW-0732">Signal</keyword>
<keyword evidence="3" id="KW-0167">Capsid protein</keyword>
<dbReference type="EMBL" id="FOOC01000008">
    <property type="protein sequence ID" value="SFF55569.1"/>
    <property type="molecule type" value="Genomic_DNA"/>
</dbReference>
<reference evidence="3 4" key="1">
    <citation type="submission" date="2016-10" db="EMBL/GenBank/DDBJ databases">
        <authorList>
            <person name="de Groot N.N."/>
        </authorList>
    </citation>
    <scope>NUCLEOTIDE SEQUENCE [LARGE SCALE GENOMIC DNA]</scope>
    <source>
        <strain evidence="3 4">DSM 23609</strain>
    </source>
</reference>
<dbReference type="OrthoDB" id="8588792at2"/>
<keyword evidence="4" id="KW-1185">Reference proteome</keyword>
<evidence type="ECO:0000259" key="2">
    <source>
        <dbReference type="Pfam" id="PF05229"/>
    </source>
</evidence>
<evidence type="ECO:0000256" key="1">
    <source>
        <dbReference type="SAM" id="SignalP"/>
    </source>
</evidence>
<dbReference type="Pfam" id="PF05229">
    <property type="entry name" value="SCPU"/>
    <property type="match status" value="1"/>
</dbReference>
<evidence type="ECO:0000313" key="4">
    <source>
        <dbReference type="Proteomes" id="UP000199771"/>
    </source>
</evidence>
<dbReference type="STRING" id="1076937.SAMN04488120_108106"/>
<dbReference type="InterPro" id="IPR007893">
    <property type="entry name" value="Spore_coat_U/FanG"/>
</dbReference>